<feature type="transmembrane region" description="Helical" evidence="7">
    <location>
        <begin position="92"/>
        <end position="123"/>
    </location>
</feature>
<sequence length="205" mass="21659">MTAAVGVFPGSLAGSWTYRKILKEQKKLAWMSVMLMPVFSIIGAALLLYLPERNFEIIVPFLIGSAGILIAIQPIIYKLYPKTSAKLNFKLIVPGFIIAGIYVGYFGAGTGVILLAIFGLAGLANIQQANALKNLGSGAGNAIAALIFVFSGLVVWEVAISVAIGSVLGGVLGGRMAQKLDATFFRAIILIVAICASVYLFAKNF</sequence>
<reference evidence="8" key="1">
    <citation type="submission" date="2020-05" db="EMBL/GenBank/DDBJ databases">
        <authorList>
            <person name="Chiriac C."/>
            <person name="Salcher M."/>
            <person name="Ghai R."/>
            <person name="Kavagutti S V."/>
        </authorList>
    </citation>
    <scope>NUCLEOTIDE SEQUENCE</scope>
</reference>
<keyword evidence="2" id="KW-0813">Transport</keyword>
<dbReference type="EMBL" id="CAEZTU010000018">
    <property type="protein sequence ID" value="CAB4576587.1"/>
    <property type="molecule type" value="Genomic_DNA"/>
</dbReference>
<keyword evidence="4 7" id="KW-0812">Transmembrane</keyword>
<evidence type="ECO:0000256" key="7">
    <source>
        <dbReference type="SAM" id="Phobius"/>
    </source>
</evidence>
<dbReference type="AlphaFoldDB" id="A0A6J6EKG7"/>
<name>A0A6J6EKG7_9ZZZZ</name>
<dbReference type="PANTHER" id="PTHR30269:SF0">
    <property type="entry name" value="MEMBRANE TRANSPORTER PROTEIN YFCA-RELATED"/>
    <property type="match status" value="1"/>
</dbReference>
<proteinExistence type="predicted"/>
<keyword evidence="5 7" id="KW-1133">Transmembrane helix</keyword>
<keyword evidence="6 7" id="KW-0472">Membrane</keyword>
<evidence type="ECO:0000256" key="4">
    <source>
        <dbReference type="ARBA" id="ARBA00022692"/>
    </source>
</evidence>
<dbReference type="InterPro" id="IPR002781">
    <property type="entry name" value="TM_pro_TauE-like"/>
</dbReference>
<evidence type="ECO:0000256" key="2">
    <source>
        <dbReference type="ARBA" id="ARBA00022448"/>
    </source>
</evidence>
<evidence type="ECO:0000256" key="3">
    <source>
        <dbReference type="ARBA" id="ARBA00022475"/>
    </source>
</evidence>
<dbReference type="GO" id="GO:0005886">
    <property type="term" value="C:plasma membrane"/>
    <property type="evidence" value="ECO:0007669"/>
    <property type="project" value="UniProtKB-SubCell"/>
</dbReference>
<evidence type="ECO:0000313" key="8">
    <source>
        <dbReference type="EMBL" id="CAB4576587.1"/>
    </source>
</evidence>
<feature type="transmembrane region" description="Helical" evidence="7">
    <location>
        <begin position="184"/>
        <end position="202"/>
    </location>
</feature>
<keyword evidence="3" id="KW-1003">Cell membrane</keyword>
<comment type="subcellular location">
    <subcellularLocation>
        <location evidence="1">Cell membrane</location>
        <topology evidence="1">Multi-pass membrane protein</topology>
    </subcellularLocation>
</comment>
<gene>
    <name evidence="8" type="ORF">UFOPK1740_00607</name>
</gene>
<feature type="transmembrane region" description="Helical" evidence="7">
    <location>
        <begin position="28"/>
        <end position="51"/>
    </location>
</feature>
<dbReference type="PANTHER" id="PTHR30269">
    <property type="entry name" value="TRANSMEMBRANE PROTEIN YFCA"/>
    <property type="match status" value="1"/>
</dbReference>
<feature type="transmembrane region" description="Helical" evidence="7">
    <location>
        <begin position="143"/>
        <end position="172"/>
    </location>
</feature>
<feature type="transmembrane region" description="Helical" evidence="7">
    <location>
        <begin position="57"/>
        <end position="80"/>
    </location>
</feature>
<evidence type="ECO:0000256" key="6">
    <source>
        <dbReference type="ARBA" id="ARBA00023136"/>
    </source>
</evidence>
<organism evidence="8">
    <name type="scientific">freshwater metagenome</name>
    <dbReference type="NCBI Taxonomy" id="449393"/>
    <lineage>
        <taxon>unclassified sequences</taxon>
        <taxon>metagenomes</taxon>
        <taxon>ecological metagenomes</taxon>
    </lineage>
</organism>
<dbReference type="InterPro" id="IPR052017">
    <property type="entry name" value="TSUP"/>
</dbReference>
<accession>A0A6J6EKG7</accession>
<evidence type="ECO:0000256" key="5">
    <source>
        <dbReference type="ARBA" id="ARBA00022989"/>
    </source>
</evidence>
<dbReference type="Pfam" id="PF01925">
    <property type="entry name" value="TauE"/>
    <property type="match status" value="1"/>
</dbReference>
<evidence type="ECO:0000256" key="1">
    <source>
        <dbReference type="ARBA" id="ARBA00004651"/>
    </source>
</evidence>
<protein>
    <submittedName>
        <fullName evidence="8">Unannotated protein</fullName>
    </submittedName>
</protein>